<comment type="caution">
    <text evidence="1">The sequence shown here is derived from an EMBL/GenBank/DDBJ whole genome shotgun (WGS) entry which is preliminary data.</text>
</comment>
<sequence length="164" mass="19426">MKVRNQEEGRTFVENHRDLLGQCRVWWESAHDIHATLPTPSEPQRPCTKIYPWFLDLVLPTFKLVTCFELLNQWYGAGLGIQEFRMLLIIRMGFDVCYYFLARPSLLWDSYIQDVPCQDRDWFKNILVVDGDWEGTINEVRVRALPSLNLEFSNELADIRVYRP</sequence>
<dbReference type="Proteomes" id="UP000327157">
    <property type="component" value="Chromosome 15"/>
</dbReference>
<gene>
    <name evidence="1" type="ORF">D8674_013282</name>
</gene>
<evidence type="ECO:0000313" key="2">
    <source>
        <dbReference type="Proteomes" id="UP000327157"/>
    </source>
</evidence>
<name>A0A5N5GRU8_9ROSA</name>
<organism evidence="1 2">
    <name type="scientific">Pyrus ussuriensis x Pyrus communis</name>
    <dbReference type="NCBI Taxonomy" id="2448454"/>
    <lineage>
        <taxon>Eukaryota</taxon>
        <taxon>Viridiplantae</taxon>
        <taxon>Streptophyta</taxon>
        <taxon>Embryophyta</taxon>
        <taxon>Tracheophyta</taxon>
        <taxon>Spermatophyta</taxon>
        <taxon>Magnoliopsida</taxon>
        <taxon>eudicotyledons</taxon>
        <taxon>Gunneridae</taxon>
        <taxon>Pentapetalae</taxon>
        <taxon>rosids</taxon>
        <taxon>fabids</taxon>
        <taxon>Rosales</taxon>
        <taxon>Rosaceae</taxon>
        <taxon>Amygdaloideae</taxon>
        <taxon>Maleae</taxon>
        <taxon>Pyrus</taxon>
    </lineage>
</organism>
<protein>
    <submittedName>
        <fullName evidence="1">Uncharacterized protein</fullName>
    </submittedName>
</protein>
<dbReference type="AlphaFoldDB" id="A0A5N5GRU8"/>
<keyword evidence="2" id="KW-1185">Reference proteome</keyword>
<reference evidence="1 2" key="1">
    <citation type="submission" date="2019-09" db="EMBL/GenBank/DDBJ databases">
        <authorList>
            <person name="Ou C."/>
        </authorList>
    </citation>
    <scope>NUCLEOTIDE SEQUENCE [LARGE SCALE GENOMIC DNA]</scope>
    <source>
        <strain evidence="1">S2</strain>
        <tissue evidence="1">Leaf</tissue>
    </source>
</reference>
<reference evidence="1 2" key="3">
    <citation type="submission" date="2019-11" db="EMBL/GenBank/DDBJ databases">
        <title>A de novo genome assembly of a pear dwarfing rootstock.</title>
        <authorList>
            <person name="Wang F."/>
            <person name="Wang J."/>
            <person name="Li S."/>
            <person name="Zhang Y."/>
            <person name="Fang M."/>
            <person name="Ma L."/>
            <person name="Zhao Y."/>
            <person name="Jiang S."/>
        </authorList>
    </citation>
    <scope>NUCLEOTIDE SEQUENCE [LARGE SCALE GENOMIC DNA]</scope>
    <source>
        <strain evidence="1">S2</strain>
        <tissue evidence="1">Leaf</tissue>
    </source>
</reference>
<accession>A0A5N5GRU8</accession>
<proteinExistence type="predicted"/>
<reference evidence="2" key="2">
    <citation type="submission" date="2019-10" db="EMBL/GenBank/DDBJ databases">
        <title>A de novo genome assembly of a pear dwarfing rootstock.</title>
        <authorList>
            <person name="Wang F."/>
            <person name="Wang J."/>
            <person name="Li S."/>
            <person name="Zhang Y."/>
            <person name="Fang M."/>
            <person name="Ma L."/>
            <person name="Zhao Y."/>
            <person name="Jiang S."/>
        </authorList>
    </citation>
    <scope>NUCLEOTIDE SEQUENCE [LARGE SCALE GENOMIC DNA]</scope>
</reference>
<evidence type="ECO:0000313" key="1">
    <source>
        <dbReference type="EMBL" id="KAB2617413.1"/>
    </source>
</evidence>
<dbReference type="EMBL" id="SMOL01000401">
    <property type="protein sequence ID" value="KAB2617413.1"/>
    <property type="molecule type" value="Genomic_DNA"/>
</dbReference>